<feature type="region of interest" description="Disordered" evidence="1">
    <location>
        <begin position="133"/>
        <end position="153"/>
    </location>
</feature>
<reference evidence="3 4" key="1">
    <citation type="submission" date="2019-01" db="EMBL/GenBank/DDBJ databases">
        <authorList>
            <person name="Ferrante I. M."/>
        </authorList>
    </citation>
    <scope>NUCLEOTIDE SEQUENCE [LARGE SCALE GENOMIC DNA]</scope>
    <source>
        <strain evidence="3 4">B856</strain>
    </source>
</reference>
<feature type="signal peptide" evidence="2">
    <location>
        <begin position="1"/>
        <end position="46"/>
    </location>
</feature>
<organism evidence="3 4">
    <name type="scientific">Pseudo-nitzschia multistriata</name>
    <dbReference type="NCBI Taxonomy" id="183589"/>
    <lineage>
        <taxon>Eukaryota</taxon>
        <taxon>Sar</taxon>
        <taxon>Stramenopiles</taxon>
        <taxon>Ochrophyta</taxon>
        <taxon>Bacillariophyta</taxon>
        <taxon>Bacillariophyceae</taxon>
        <taxon>Bacillariophycidae</taxon>
        <taxon>Bacillariales</taxon>
        <taxon>Bacillariaceae</taxon>
        <taxon>Pseudo-nitzschia</taxon>
    </lineage>
</organism>
<accession>A0A448ZG70</accession>
<keyword evidence="2" id="KW-0732">Signal</keyword>
<dbReference type="AlphaFoldDB" id="A0A448ZG70"/>
<feature type="region of interest" description="Disordered" evidence="1">
    <location>
        <begin position="74"/>
        <end position="118"/>
    </location>
</feature>
<feature type="chain" id="PRO_5019217570" evidence="2">
    <location>
        <begin position="47"/>
        <end position="281"/>
    </location>
</feature>
<dbReference type="Proteomes" id="UP000291116">
    <property type="component" value="Unassembled WGS sequence"/>
</dbReference>
<name>A0A448ZG70_9STRA</name>
<evidence type="ECO:0000256" key="1">
    <source>
        <dbReference type="SAM" id="MobiDB-lite"/>
    </source>
</evidence>
<keyword evidence="4" id="KW-1185">Reference proteome</keyword>
<gene>
    <name evidence="3" type="ORF">PSNMU_V1.4_AUG-EV-PASAV3_0078910</name>
</gene>
<dbReference type="EMBL" id="CAACVS010000325">
    <property type="protein sequence ID" value="VEU41035.1"/>
    <property type="molecule type" value="Genomic_DNA"/>
</dbReference>
<feature type="compositionally biased region" description="Polar residues" evidence="1">
    <location>
        <begin position="90"/>
        <end position="106"/>
    </location>
</feature>
<protein>
    <submittedName>
        <fullName evidence="3">Uncharacterized protein</fullName>
    </submittedName>
</protein>
<proteinExistence type="predicted"/>
<sequence>MEFPREFISGDKKEFFVPEIPNHTNRSIAIAALAFLLLLPVPASHAAVPAARDESSYNCPKYFESQTLGIQNVVRQPPASSPPAALLSNARGNTSKTSGSLSSYCPASQDGGKEYNRDEEEYSVRGLIYLPSNNRMGSSMDNGKSRNQQNPASSSLIVTVRTSENPSSSIPLMGARIPLAQIESFPISFVLSESSNNFLMADRSWERSVLDASNDLYVTAKICLDDGARGDPPLFEGSGISRKILVPSGLSENEEDGFRAVRGAASIRMAGASVPDALYTW</sequence>
<evidence type="ECO:0000256" key="2">
    <source>
        <dbReference type="SAM" id="SignalP"/>
    </source>
</evidence>
<evidence type="ECO:0000313" key="3">
    <source>
        <dbReference type="EMBL" id="VEU41035.1"/>
    </source>
</evidence>
<evidence type="ECO:0000313" key="4">
    <source>
        <dbReference type="Proteomes" id="UP000291116"/>
    </source>
</evidence>